<reference evidence="1" key="1">
    <citation type="submission" date="2019-10" db="EMBL/GenBank/DDBJ databases">
        <authorList>
            <person name="Zhang R."/>
            <person name="Pan Y."/>
            <person name="Wang J."/>
            <person name="Ma R."/>
            <person name="Yu S."/>
        </authorList>
    </citation>
    <scope>NUCLEOTIDE SEQUENCE</scope>
    <source>
        <strain evidence="1">LA-IB0</strain>
        <tissue evidence="1">Leaf</tissue>
    </source>
</reference>
<name>A0AAV6WUF5_9LAMI</name>
<dbReference type="PANTHER" id="PTHR38223">
    <property type="match status" value="1"/>
</dbReference>
<keyword evidence="2" id="KW-1185">Reference proteome</keyword>
<dbReference type="EMBL" id="WHWC01000012">
    <property type="protein sequence ID" value="KAG8372042.1"/>
    <property type="molecule type" value="Genomic_DNA"/>
</dbReference>
<organism evidence="1 2">
    <name type="scientific">Buddleja alternifolia</name>
    <dbReference type="NCBI Taxonomy" id="168488"/>
    <lineage>
        <taxon>Eukaryota</taxon>
        <taxon>Viridiplantae</taxon>
        <taxon>Streptophyta</taxon>
        <taxon>Embryophyta</taxon>
        <taxon>Tracheophyta</taxon>
        <taxon>Spermatophyta</taxon>
        <taxon>Magnoliopsida</taxon>
        <taxon>eudicotyledons</taxon>
        <taxon>Gunneridae</taxon>
        <taxon>Pentapetalae</taxon>
        <taxon>asterids</taxon>
        <taxon>lamiids</taxon>
        <taxon>Lamiales</taxon>
        <taxon>Scrophulariaceae</taxon>
        <taxon>Buddlejeae</taxon>
        <taxon>Buddleja</taxon>
    </lineage>
</organism>
<protein>
    <submittedName>
        <fullName evidence="1">Uncharacterized protein</fullName>
    </submittedName>
</protein>
<dbReference type="PANTHER" id="PTHR38223:SF5">
    <property type="match status" value="1"/>
</dbReference>
<evidence type="ECO:0000313" key="2">
    <source>
        <dbReference type="Proteomes" id="UP000826271"/>
    </source>
</evidence>
<accession>A0AAV6WUF5</accession>
<comment type="caution">
    <text evidence="1">The sequence shown here is derived from an EMBL/GenBank/DDBJ whole genome shotgun (WGS) entry which is preliminary data.</text>
</comment>
<sequence>MAGLQYKFFPTDFLFPLQPPPAAATTGGGGDNPSRQVSLIKTRNGDVSDDSKQLKSVNTNKGKIVKAIPSSSVAFAPIIHKQN</sequence>
<dbReference type="AlphaFoldDB" id="A0AAV6WUF5"/>
<dbReference type="Proteomes" id="UP000826271">
    <property type="component" value="Unassembled WGS sequence"/>
</dbReference>
<proteinExistence type="predicted"/>
<evidence type="ECO:0000313" key="1">
    <source>
        <dbReference type="EMBL" id="KAG8372042.1"/>
    </source>
</evidence>
<gene>
    <name evidence="1" type="ORF">BUALT_Bualt12G0025500</name>
</gene>